<name>A0A4Y3PCR0_BREPA</name>
<gene>
    <name evidence="2" type="ORF">BPA01_08540</name>
</gene>
<dbReference type="EMBL" id="BJMH01000003">
    <property type="protein sequence ID" value="GEB31274.1"/>
    <property type="molecule type" value="Genomic_DNA"/>
</dbReference>
<keyword evidence="1" id="KW-0732">Signal</keyword>
<evidence type="ECO:0000313" key="3">
    <source>
        <dbReference type="Proteomes" id="UP000316882"/>
    </source>
</evidence>
<evidence type="ECO:0000256" key="1">
    <source>
        <dbReference type="SAM" id="SignalP"/>
    </source>
</evidence>
<feature type="signal peptide" evidence="1">
    <location>
        <begin position="1"/>
        <end position="26"/>
    </location>
</feature>
<dbReference type="RefSeq" id="WP_122962568.1">
    <property type="nucleotide sequence ID" value="NZ_BJMH01000003.1"/>
</dbReference>
<reference evidence="2 3" key="1">
    <citation type="submission" date="2019-06" db="EMBL/GenBank/DDBJ databases">
        <title>Whole genome shotgun sequence of Brevibacillus parabrevis NBRC 12334.</title>
        <authorList>
            <person name="Hosoyama A."/>
            <person name="Uohara A."/>
            <person name="Ohji S."/>
            <person name="Ichikawa N."/>
        </authorList>
    </citation>
    <scope>NUCLEOTIDE SEQUENCE [LARGE SCALE GENOMIC DNA]</scope>
    <source>
        <strain evidence="2 3">NBRC 12334</strain>
    </source>
</reference>
<dbReference type="Proteomes" id="UP000316882">
    <property type="component" value="Unassembled WGS sequence"/>
</dbReference>
<dbReference type="AlphaFoldDB" id="A0A4Y3PCR0"/>
<protein>
    <submittedName>
        <fullName evidence="2">Uncharacterized protein</fullName>
    </submittedName>
</protein>
<feature type="chain" id="PRO_5022740189" evidence="1">
    <location>
        <begin position="27"/>
        <end position="225"/>
    </location>
</feature>
<comment type="caution">
    <text evidence="2">The sequence shown here is derived from an EMBL/GenBank/DDBJ whole genome shotgun (WGS) entry which is preliminary data.</text>
</comment>
<sequence length="225" mass="24901">MFRKKTFVTLLTTVLSLTAFSSVSFAEGNVRYYSDSEIQKIAQEQTNNEWQSNFGKSSKNIAPRSDSMYKEWPVSYVPSYTENKRDAFEIAEFSFDTRDEAGSTTELTVSYNESSTVQWTISGGLSAKAEFNVIAVEVEASVNGSVARASSTSEGIGASKKYNLYTGRTGSIKIYAHGVRTGGAVKYKWQDVSGNSGFKTRTVNARLPYSEYDTGKIHFGKVTYD</sequence>
<evidence type="ECO:0000313" key="2">
    <source>
        <dbReference type="EMBL" id="GEB31274.1"/>
    </source>
</evidence>
<organism evidence="2 3">
    <name type="scientific">Brevibacillus parabrevis</name>
    <dbReference type="NCBI Taxonomy" id="54914"/>
    <lineage>
        <taxon>Bacteria</taxon>
        <taxon>Bacillati</taxon>
        <taxon>Bacillota</taxon>
        <taxon>Bacilli</taxon>
        <taxon>Bacillales</taxon>
        <taxon>Paenibacillaceae</taxon>
        <taxon>Brevibacillus</taxon>
    </lineage>
</organism>
<dbReference type="STRING" id="54914.AV540_15055"/>
<proteinExistence type="predicted"/>
<accession>A0A4Y3PCR0</accession>
<keyword evidence="3" id="KW-1185">Reference proteome</keyword>